<gene>
    <name evidence="2" type="ORF">KIW84_051924</name>
</gene>
<accession>A0A9D5AE89</accession>
<sequence length="165" mass="18540">MDTTQLLYLIMLGKRIYLAQIIANEMRHVAESGKEFGTGTRSTCPLVFPDLVMGLLIESRVRIPIVVPFEIKTKVNDTYVDRLHIQSGEQPDAGHHFMTPEGFQTHISWPGDRPFYQGEAGAGHKNRNEDDDEEDAEIEEEEGTLRGSKIASDEDGEMGEEYGEV</sequence>
<feature type="region of interest" description="Disordered" evidence="1">
    <location>
        <begin position="90"/>
        <end position="165"/>
    </location>
</feature>
<organism evidence="2 3">
    <name type="scientific">Pisum sativum</name>
    <name type="common">Garden pea</name>
    <name type="synonym">Lathyrus oleraceus</name>
    <dbReference type="NCBI Taxonomy" id="3888"/>
    <lineage>
        <taxon>Eukaryota</taxon>
        <taxon>Viridiplantae</taxon>
        <taxon>Streptophyta</taxon>
        <taxon>Embryophyta</taxon>
        <taxon>Tracheophyta</taxon>
        <taxon>Spermatophyta</taxon>
        <taxon>Magnoliopsida</taxon>
        <taxon>eudicotyledons</taxon>
        <taxon>Gunneridae</taxon>
        <taxon>Pentapetalae</taxon>
        <taxon>rosids</taxon>
        <taxon>fabids</taxon>
        <taxon>Fabales</taxon>
        <taxon>Fabaceae</taxon>
        <taxon>Papilionoideae</taxon>
        <taxon>50 kb inversion clade</taxon>
        <taxon>NPAAA clade</taxon>
        <taxon>Hologalegina</taxon>
        <taxon>IRL clade</taxon>
        <taxon>Fabeae</taxon>
        <taxon>Lathyrus</taxon>
    </lineage>
</organism>
<name>A0A9D5AE89_PEA</name>
<evidence type="ECO:0000313" key="2">
    <source>
        <dbReference type="EMBL" id="KAI5404948.1"/>
    </source>
</evidence>
<evidence type="ECO:0000256" key="1">
    <source>
        <dbReference type="SAM" id="MobiDB-lite"/>
    </source>
</evidence>
<dbReference type="Proteomes" id="UP001058974">
    <property type="component" value="Chromosome 5"/>
</dbReference>
<feature type="compositionally biased region" description="Acidic residues" evidence="1">
    <location>
        <begin position="153"/>
        <end position="165"/>
    </location>
</feature>
<dbReference type="Gramene" id="Psat05G0192400-T1">
    <property type="protein sequence ID" value="KAI5404948.1"/>
    <property type="gene ID" value="KIW84_051924"/>
</dbReference>
<feature type="compositionally biased region" description="Acidic residues" evidence="1">
    <location>
        <begin position="129"/>
        <end position="142"/>
    </location>
</feature>
<protein>
    <submittedName>
        <fullName evidence="2">Uncharacterized protein</fullName>
    </submittedName>
</protein>
<keyword evidence="3" id="KW-1185">Reference proteome</keyword>
<reference evidence="2 3" key="1">
    <citation type="journal article" date="2022" name="Nat. Genet.">
        <title>Improved pea reference genome and pan-genome highlight genomic features and evolutionary characteristics.</title>
        <authorList>
            <person name="Yang T."/>
            <person name="Liu R."/>
            <person name="Luo Y."/>
            <person name="Hu S."/>
            <person name="Wang D."/>
            <person name="Wang C."/>
            <person name="Pandey M.K."/>
            <person name="Ge S."/>
            <person name="Xu Q."/>
            <person name="Li N."/>
            <person name="Li G."/>
            <person name="Huang Y."/>
            <person name="Saxena R.K."/>
            <person name="Ji Y."/>
            <person name="Li M."/>
            <person name="Yan X."/>
            <person name="He Y."/>
            <person name="Liu Y."/>
            <person name="Wang X."/>
            <person name="Xiang C."/>
            <person name="Varshney R.K."/>
            <person name="Ding H."/>
            <person name="Gao S."/>
            <person name="Zong X."/>
        </authorList>
    </citation>
    <scope>NUCLEOTIDE SEQUENCE [LARGE SCALE GENOMIC DNA]</scope>
    <source>
        <strain evidence="2 3">cv. Zhongwan 6</strain>
    </source>
</reference>
<comment type="caution">
    <text evidence="2">The sequence shown here is derived from an EMBL/GenBank/DDBJ whole genome shotgun (WGS) entry which is preliminary data.</text>
</comment>
<proteinExistence type="predicted"/>
<dbReference type="EMBL" id="JAMSHJ010000005">
    <property type="protein sequence ID" value="KAI5404948.1"/>
    <property type="molecule type" value="Genomic_DNA"/>
</dbReference>
<evidence type="ECO:0000313" key="3">
    <source>
        <dbReference type="Proteomes" id="UP001058974"/>
    </source>
</evidence>
<dbReference type="AlphaFoldDB" id="A0A9D5AE89"/>